<accession>A0A0B6YF46</accession>
<feature type="non-terminal residue" evidence="1">
    <location>
        <position position="1"/>
    </location>
</feature>
<organism evidence="1">
    <name type="scientific">Arion vulgaris</name>
    <dbReference type="NCBI Taxonomy" id="1028688"/>
    <lineage>
        <taxon>Eukaryota</taxon>
        <taxon>Metazoa</taxon>
        <taxon>Spiralia</taxon>
        <taxon>Lophotrochozoa</taxon>
        <taxon>Mollusca</taxon>
        <taxon>Gastropoda</taxon>
        <taxon>Heterobranchia</taxon>
        <taxon>Euthyneura</taxon>
        <taxon>Panpulmonata</taxon>
        <taxon>Eupulmonata</taxon>
        <taxon>Stylommatophora</taxon>
        <taxon>Helicina</taxon>
        <taxon>Arionoidea</taxon>
        <taxon>Arionidae</taxon>
        <taxon>Arion</taxon>
    </lineage>
</organism>
<name>A0A0B6YF46_9EUPU</name>
<dbReference type="AlphaFoldDB" id="A0A0B6YF46"/>
<sequence>YNGGTTRSRIPLGSFYGHTYILPWEWPNTNMGNIQRNQASASTSTAATTMESGCSSSNVNEIPSCEISTQTSLLSQLALFLSLLEDLQCRFNLAKSRLESLLKVVGNSQSLSSNVQYHLKRNSSGKLSEEDAQIIQAYNECLQLQLQLNLA</sequence>
<dbReference type="EMBL" id="HACG01007978">
    <property type="protein sequence ID" value="CEK54843.1"/>
    <property type="molecule type" value="Transcribed_RNA"/>
</dbReference>
<reference evidence="1" key="1">
    <citation type="submission" date="2014-12" db="EMBL/GenBank/DDBJ databases">
        <title>Insight into the proteome of Arion vulgaris.</title>
        <authorList>
            <person name="Aradska J."/>
            <person name="Bulat T."/>
            <person name="Smidak R."/>
            <person name="Sarate P."/>
            <person name="Gangsoo J."/>
            <person name="Sialana F."/>
            <person name="Bilban M."/>
            <person name="Lubec G."/>
        </authorList>
    </citation>
    <scope>NUCLEOTIDE SEQUENCE</scope>
    <source>
        <tissue evidence="1">Skin</tissue>
    </source>
</reference>
<evidence type="ECO:0000313" key="1">
    <source>
        <dbReference type="EMBL" id="CEK54843.1"/>
    </source>
</evidence>
<proteinExistence type="predicted"/>
<protein>
    <submittedName>
        <fullName evidence="1">Uncharacterized protein</fullName>
    </submittedName>
</protein>
<feature type="non-terminal residue" evidence="1">
    <location>
        <position position="151"/>
    </location>
</feature>
<gene>
    <name evidence="1" type="primary">ORF23759</name>
</gene>